<evidence type="ECO:0000259" key="1">
    <source>
        <dbReference type="Pfam" id="PF08241"/>
    </source>
</evidence>
<dbReference type="GO" id="GO:0032259">
    <property type="term" value="P:methylation"/>
    <property type="evidence" value="ECO:0007669"/>
    <property type="project" value="UniProtKB-KW"/>
</dbReference>
<name>A0A4R4ABC0_MARGR</name>
<dbReference type="AlphaFoldDB" id="A0A4R4ABC0"/>
<evidence type="ECO:0000313" key="3">
    <source>
        <dbReference type="Proteomes" id="UP000295247"/>
    </source>
</evidence>
<dbReference type="Pfam" id="PF08241">
    <property type="entry name" value="Methyltransf_11"/>
    <property type="match status" value="1"/>
</dbReference>
<dbReference type="Proteomes" id="UP000295247">
    <property type="component" value="Unassembled WGS sequence"/>
</dbReference>
<evidence type="ECO:0000313" key="2">
    <source>
        <dbReference type="EMBL" id="TCW36267.1"/>
    </source>
</evidence>
<dbReference type="InterPro" id="IPR050508">
    <property type="entry name" value="Methyltransf_Superfamily"/>
</dbReference>
<dbReference type="InterPro" id="IPR029063">
    <property type="entry name" value="SAM-dependent_MTases_sf"/>
</dbReference>
<dbReference type="GO" id="GO:0008757">
    <property type="term" value="F:S-adenosylmethionine-dependent methyltransferase activity"/>
    <property type="evidence" value="ECO:0007669"/>
    <property type="project" value="InterPro"/>
</dbReference>
<dbReference type="PANTHER" id="PTHR42912">
    <property type="entry name" value="METHYLTRANSFERASE"/>
    <property type="match status" value="1"/>
</dbReference>
<sequence length="218" mass="23541">MQRDTDRRMLEQIEQQADLATARVLEIGCGSGRVSARLAARAGALVALDPVQSALHAARARLPAQALVAASGERLPFAPARFDLVVFTLSLHHHRDPARALAEASRVLAPGGRVLVIEPDESGRLERVFAQLVDEGAEVAAAQRAVARCPLRLAYDAGFSGCWRFEDRSELIGSVFDHYALPEDPTAVARIDALLGPDGTARPILLEDRMRLQTLLPG</sequence>
<gene>
    <name evidence="2" type="ORF">EDC29_10450</name>
</gene>
<reference evidence="2 3" key="1">
    <citation type="submission" date="2019-03" db="EMBL/GenBank/DDBJ databases">
        <title>Genomic Encyclopedia of Type Strains, Phase IV (KMG-IV): sequencing the most valuable type-strain genomes for metagenomic binning, comparative biology and taxonomic classification.</title>
        <authorList>
            <person name="Goeker M."/>
        </authorList>
    </citation>
    <scope>NUCLEOTIDE SEQUENCE [LARGE SCALE GENOMIC DNA]</scope>
    <source>
        <strain evidence="2 3">DSM 203</strain>
    </source>
</reference>
<dbReference type="Gene3D" id="3.40.50.150">
    <property type="entry name" value="Vaccinia Virus protein VP39"/>
    <property type="match status" value="1"/>
</dbReference>
<keyword evidence="2" id="KW-0808">Transferase</keyword>
<dbReference type="EMBL" id="SMDC01000004">
    <property type="protein sequence ID" value="TCW36267.1"/>
    <property type="molecule type" value="Genomic_DNA"/>
</dbReference>
<organism evidence="2 3">
    <name type="scientific">Marichromatium gracile</name>
    <name type="common">Chromatium gracile</name>
    <dbReference type="NCBI Taxonomy" id="1048"/>
    <lineage>
        <taxon>Bacteria</taxon>
        <taxon>Pseudomonadati</taxon>
        <taxon>Pseudomonadota</taxon>
        <taxon>Gammaproteobacteria</taxon>
        <taxon>Chromatiales</taxon>
        <taxon>Chromatiaceae</taxon>
        <taxon>Marichromatium</taxon>
    </lineage>
</organism>
<feature type="domain" description="Methyltransferase type 11" evidence="1">
    <location>
        <begin position="25"/>
        <end position="115"/>
    </location>
</feature>
<dbReference type="InterPro" id="IPR013216">
    <property type="entry name" value="Methyltransf_11"/>
</dbReference>
<proteinExistence type="predicted"/>
<dbReference type="SUPFAM" id="SSF53335">
    <property type="entry name" value="S-adenosyl-L-methionine-dependent methyltransferases"/>
    <property type="match status" value="1"/>
</dbReference>
<accession>A0A4R4ABC0</accession>
<keyword evidence="2" id="KW-0489">Methyltransferase</keyword>
<dbReference type="CDD" id="cd02440">
    <property type="entry name" value="AdoMet_MTases"/>
    <property type="match status" value="1"/>
</dbReference>
<protein>
    <submittedName>
        <fullName evidence="2">Methyltransferase family protein</fullName>
    </submittedName>
</protein>
<dbReference type="RefSeq" id="WP_132229275.1">
    <property type="nucleotide sequence ID" value="NZ_NRRH01000019.1"/>
</dbReference>
<comment type="caution">
    <text evidence="2">The sequence shown here is derived from an EMBL/GenBank/DDBJ whole genome shotgun (WGS) entry which is preliminary data.</text>
</comment>